<gene>
    <name evidence="1" type="ORF">GCM10022289_11570</name>
</gene>
<dbReference type="Proteomes" id="UP001501772">
    <property type="component" value="Unassembled WGS sequence"/>
</dbReference>
<reference evidence="2" key="1">
    <citation type="journal article" date="2019" name="Int. J. Syst. Evol. Microbiol.">
        <title>The Global Catalogue of Microorganisms (GCM) 10K type strain sequencing project: providing services to taxonomists for standard genome sequencing and annotation.</title>
        <authorList>
            <consortium name="The Broad Institute Genomics Platform"/>
            <consortium name="The Broad Institute Genome Sequencing Center for Infectious Disease"/>
            <person name="Wu L."/>
            <person name="Ma J."/>
        </authorList>
    </citation>
    <scope>NUCLEOTIDE SEQUENCE [LARGE SCALE GENOMIC DNA]</scope>
    <source>
        <strain evidence="2">JCM 17626</strain>
    </source>
</reference>
<keyword evidence="2" id="KW-1185">Reference proteome</keyword>
<sequence length="59" mass="6394">MLILLELFHRFFLILITAIIVNATAKKTKPPSNEQPFMLLLDVDSGTAAIAAVAKALKA</sequence>
<name>A0ABP8B8Y5_9SPHI</name>
<comment type="caution">
    <text evidence="1">The sequence shown here is derived from an EMBL/GenBank/DDBJ whole genome shotgun (WGS) entry which is preliminary data.</text>
</comment>
<evidence type="ECO:0000313" key="1">
    <source>
        <dbReference type="EMBL" id="GAA4200143.1"/>
    </source>
</evidence>
<protein>
    <submittedName>
        <fullName evidence="1">Uncharacterized protein</fullName>
    </submittedName>
</protein>
<organism evidence="1 2">
    <name type="scientific">Pedobacter jeongneungensis</name>
    <dbReference type="NCBI Taxonomy" id="947309"/>
    <lineage>
        <taxon>Bacteria</taxon>
        <taxon>Pseudomonadati</taxon>
        <taxon>Bacteroidota</taxon>
        <taxon>Sphingobacteriia</taxon>
        <taxon>Sphingobacteriales</taxon>
        <taxon>Sphingobacteriaceae</taxon>
        <taxon>Pedobacter</taxon>
    </lineage>
</organism>
<dbReference type="EMBL" id="BAABBY010000002">
    <property type="protein sequence ID" value="GAA4200143.1"/>
    <property type="molecule type" value="Genomic_DNA"/>
</dbReference>
<proteinExistence type="predicted"/>
<accession>A0ABP8B8Y5</accession>
<evidence type="ECO:0000313" key="2">
    <source>
        <dbReference type="Proteomes" id="UP001501772"/>
    </source>
</evidence>